<evidence type="ECO:0000313" key="1">
    <source>
        <dbReference type="EMBL" id="TJZ76980.1"/>
    </source>
</evidence>
<organism evidence="1 2">
    <name type="scientific">Rhodococcus oryzae</name>
    <dbReference type="NCBI Taxonomy" id="2571143"/>
    <lineage>
        <taxon>Bacteria</taxon>
        <taxon>Bacillati</taxon>
        <taxon>Actinomycetota</taxon>
        <taxon>Actinomycetes</taxon>
        <taxon>Mycobacteriales</taxon>
        <taxon>Nocardiaceae</taxon>
        <taxon>Rhodococcus</taxon>
    </lineage>
</organism>
<evidence type="ECO:0000313" key="2">
    <source>
        <dbReference type="Proteomes" id="UP000305109"/>
    </source>
</evidence>
<accession>A0ABY2RID0</accession>
<keyword evidence="2" id="KW-1185">Reference proteome</keyword>
<name>A0ABY2RID0_9NOCA</name>
<comment type="caution">
    <text evidence="1">The sequence shown here is derived from an EMBL/GenBank/DDBJ whole genome shotgun (WGS) entry which is preliminary data.</text>
</comment>
<reference evidence="1 2" key="1">
    <citation type="submission" date="2019-04" db="EMBL/GenBank/DDBJ databases">
        <title>Rhodococcus oryzae sp. nov., a novel actinomycete isolated from rhizosphere soil of rice (Oryza sativa L.).</title>
        <authorList>
            <person name="Li C."/>
        </authorList>
    </citation>
    <scope>NUCLEOTIDE SEQUENCE [LARGE SCALE GENOMIC DNA]</scope>
    <source>
        <strain evidence="1 2">NEAU-CX67</strain>
    </source>
</reference>
<dbReference type="EMBL" id="SUMD01000006">
    <property type="protein sequence ID" value="TJZ76980.1"/>
    <property type="molecule type" value="Genomic_DNA"/>
</dbReference>
<sequence length="180" mass="18023">MEIDNDAGGVVVRWGGAAGAGLVLVTGILVGGCASSGTPGVATAAEAVQVDPAEYSIGDGKHVFHLVSGVAGCWFNPNQADNQAPHMLCDLPLPKSDPPIVDPQTGVRAPADAIVIEPDGVSKVVNVAGAFITGQLLPPGSTLTVGELSCTALDGKSMSCRGPAGSFNFDGSTAEVSIRE</sequence>
<gene>
    <name evidence="1" type="ORF">FCG67_14040</name>
</gene>
<protein>
    <recommendedName>
        <fullName evidence="3">Lipoprotein</fullName>
    </recommendedName>
</protein>
<dbReference type="Proteomes" id="UP000305109">
    <property type="component" value="Unassembled WGS sequence"/>
</dbReference>
<proteinExistence type="predicted"/>
<evidence type="ECO:0008006" key="3">
    <source>
        <dbReference type="Google" id="ProtNLM"/>
    </source>
</evidence>